<comment type="similarity">
    <text evidence="1">Belongs to the strictosidine synthase family.</text>
</comment>
<dbReference type="PANTHER" id="PTHR10426:SF88">
    <property type="entry name" value="ADIPOCYTE PLASMA MEMBRANE-ASSOCIATED PROTEIN HEMOMUCIN-RELATED"/>
    <property type="match status" value="1"/>
</dbReference>
<evidence type="ECO:0000256" key="1">
    <source>
        <dbReference type="ARBA" id="ARBA00009191"/>
    </source>
</evidence>
<dbReference type="GO" id="GO:0012505">
    <property type="term" value="C:endomembrane system"/>
    <property type="evidence" value="ECO:0007669"/>
    <property type="project" value="TreeGrafter"/>
</dbReference>
<keyword evidence="2" id="KW-0597">Phosphoprotein</keyword>
<protein>
    <submittedName>
        <fullName evidence="5">Strictosidine synthase</fullName>
        <ecNumber evidence="5">4.3.3.2</ecNumber>
    </submittedName>
</protein>
<gene>
    <name evidence="5" type="ORF">MGWOODY_Mmi463</name>
</gene>
<dbReference type="EMBL" id="FAXC01000209">
    <property type="protein sequence ID" value="CUV09275.1"/>
    <property type="molecule type" value="Genomic_DNA"/>
</dbReference>
<feature type="domain" description="Strictosidine synthase conserved region" evidence="4">
    <location>
        <begin position="148"/>
        <end position="234"/>
    </location>
</feature>
<keyword evidence="5" id="KW-0456">Lyase</keyword>
<evidence type="ECO:0000259" key="4">
    <source>
        <dbReference type="Pfam" id="PF03088"/>
    </source>
</evidence>
<dbReference type="SUPFAM" id="SSF63829">
    <property type="entry name" value="Calcium-dependent phosphotriesterase"/>
    <property type="match status" value="1"/>
</dbReference>
<dbReference type="GO" id="GO:0016787">
    <property type="term" value="F:hydrolase activity"/>
    <property type="evidence" value="ECO:0007669"/>
    <property type="project" value="TreeGrafter"/>
</dbReference>
<name>A0A160VFF0_9ZZZZ</name>
<dbReference type="GO" id="GO:0016829">
    <property type="term" value="F:lyase activity"/>
    <property type="evidence" value="ECO:0007669"/>
    <property type="project" value="UniProtKB-KW"/>
</dbReference>
<dbReference type="EC" id="4.3.3.2" evidence="5"/>
<dbReference type="PANTHER" id="PTHR10426">
    <property type="entry name" value="STRICTOSIDINE SYNTHASE-RELATED"/>
    <property type="match status" value="1"/>
</dbReference>
<reference evidence="5" key="1">
    <citation type="submission" date="2015-10" db="EMBL/GenBank/DDBJ databases">
        <authorList>
            <person name="Gilbert D.G."/>
        </authorList>
    </citation>
    <scope>NUCLEOTIDE SEQUENCE</scope>
</reference>
<keyword evidence="3" id="KW-0325">Glycoprotein</keyword>
<proteinExistence type="inferred from homology"/>
<sequence length="354" mass="39054">MKKFFQGLWTAIGLLLLYLLFWPIDVDPAVWVAPEPPEMKGKFAPNDYLQDAEILGVNDGIGPEDIAVDEAGNMYAGYEDGRIIKYDVFGKNMGVFVNTGGRPLGLDFDTAWNLIIADANQGLLQADSQGNLFTLTLESNGIPFKFTDDVDVASDGKIYFSDASSRYGVHDYKFDLVAHRPYGRLLVYDPNTKKTTTLLSDLYFANGVAVSPNDDFILVSETSEYRVQKYWLKGDKAGQSEIIVDNLPGFPDGISSNGEGVYWVALASLRKDIIDNLGEKPFIRKMILRLPESMQPAPDRHGFVLGIDGTGNIIHNLQHPDPDSFSPITSVEEKNGILYLGSLTYPGLARISAP</sequence>
<dbReference type="InterPro" id="IPR011042">
    <property type="entry name" value="6-blade_b-propeller_TolB-like"/>
</dbReference>
<evidence type="ECO:0000256" key="2">
    <source>
        <dbReference type="ARBA" id="ARBA00022553"/>
    </source>
</evidence>
<accession>A0A160VFF0</accession>
<dbReference type="Pfam" id="PF03088">
    <property type="entry name" value="Str_synth"/>
    <property type="match status" value="1"/>
</dbReference>
<dbReference type="InterPro" id="IPR018119">
    <property type="entry name" value="Strictosidine_synth_cons-reg"/>
</dbReference>
<evidence type="ECO:0000313" key="5">
    <source>
        <dbReference type="EMBL" id="CUV09275.1"/>
    </source>
</evidence>
<dbReference type="AlphaFoldDB" id="A0A160VFF0"/>
<dbReference type="Pfam" id="PF20067">
    <property type="entry name" value="SSL_N"/>
    <property type="match status" value="1"/>
</dbReference>
<evidence type="ECO:0000256" key="3">
    <source>
        <dbReference type="ARBA" id="ARBA00023180"/>
    </source>
</evidence>
<organism evidence="5">
    <name type="scientific">hydrothermal vent metagenome</name>
    <dbReference type="NCBI Taxonomy" id="652676"/>
    <lineage>
        <taxon>unclassified sequences</taxon>
        <taxon>metagenomes</taxon>
        <taxon>ecological metagenomes</taxon>
    </lineage>
</organism>
<dbReference type="Gene3D" id="2.120.10.30">
    <property type="entry name" value="TolB, C-terminal domain"/>
    <property type="match status" value="1"/>
</dbReference>